<name>A0ABV9NC68_9PROT</name>
<dbReference type="Gene3D" id="3.90.190.10">
    <property type="entry name" value="Protein tyrosine phosphatase superfamily"/>
    <property type="match status" value="1"/>
</dbReference>
<evidence type="ECO:0000313" key="3">
    <source>
        <dbReference type="Proteomes" id="UP001596024"/>
    </source>
</evidence>
<evidence type="ECO:0000313" key="2">
    <source>
        <dbReference type="EMBL" id="MFC4724879.1"/>
    </source>
</evidence>
<feature type="chain" id="PRO_5045692162" description="Rhodanese domain-containing protein" evidence="1">
    <location>
        <begin position="21"/>
        <end position="166"/>
    </location>
</feature>
<feature type="signal peptide" evidence="1">
    <location>
        <begin position="1"/>
        <end position="20"/>
    </location>
</feature>
<keyword evidence="3" id="KW-1185">Reference proteome</keyword>
<comment type="caution">
    <text evidence="2">The sequence shown here is derived from an EMBL/GenBank/DDBJ whole genome shotgun (WGS) entry which is preliminary data.</text>
</comment>
<evidence type="ECO:0000256" key="1">
    <source>
        <dbReference type="SAM" id="SignalP"/>
    </source>
</evidence>
<evidence type="ECO:0008006" key="4">
    <source>
        <dbReference type="Google" id="ProtNLM"/>
    </source>
</evidence>
<reference evidence="3" key="1">
    <citation type="journal article" date="2019" name="Int. J. Syst. Evol. Microbiol.">
        <title>The Global Catalogue of Microorganisms (GCM) 10K type strain sequencing project: providing services to taxonomists for standard genome sequencing and annotation.</title>
        <authorList>
            <consortium name="The Broad Institute Genomics Platform"/>
            <consortium name="The Broad Institute Genome Sequencing Center for Infectious Disease"/>
            <person name="Wu L."/>
            <person name="Ma J."/>
        </authorList>
    </citation>
    <scope>NUCLEOTIDE SEQUENCE [LARGE SCALE GENOMIC DNA]</scope>
    <source>
        <strain evidence="3">CCUG 62981</strain>
    </source>
</reference>
<protein>
    <recommendedName>
        <fullName evidence="4">Rhodanese domain-containing protein</fullName>
    </recommendedName>
</protein>
<dbReference type="InterPro" id="IPR029021">
    <property type="entry name" value="Prot-tyrosine_phosphatase-like"/>
</dbReference>
<dbReference type="Proteomes" id="UP001596024">
    <property type="component" value="Unassembled WGS sequence"/>
</dbReference>
<sequence length="166" mass="17811">MLRYALAAALLATSAAAAIAQQTPMPATHDEVRFEARPDASSARSWASDGQTTVINLLTEAEMEALGFGFADSVMENGMIYAHVPVWFSTGPEATDTVAHILTQTDGPVVVMCAGAVRASHIHAAARIRAGEITRDELDEAYPGREWNEGWLNRLLGETPEAESTQ</sequence>
<proteinExistence type="predicted"/>
<gene>
    <name evidence="2" type="ORF">ACFPB0_06210</name>
</gene>
<keyword evidence="1" id="KW-0732">Signal</keyword>
<dbReference type="RefSeq" id="WP_371394073.1">
    <property type="nucleotide sequence ID" value="NZ_CP163421.1"/>
</dbReference>
<accession>A0ABV9NC68</accession>
<dbReference type="EMBL" id="JBHSGQ010000002">
    <property type="protein sequence ID" value="MFC4724879.1"/>
    <property type="molecule type" value="Genomic_DNA"/>
</dbReference>
<organism evidence="2 3">
    <name type="scientific">Glycocaulis abyssi</name>
    <dbReference type="NCBI Taxonomy" id="1433403"/>
    <lineage>
        <taxon>Bacteria</taxon>
        <taxon>Pseudomonadati</taxon>
        <taxon>Pseudomonadota</taxon>
        <taxon>Alphaproteobacteria</taxon>
        <taxon>Maricaulales</taxon>
        <taxon>Maricaulaceae</taxon>
        <taxon>Glycocaulis</taxon>
    </lineage>
</organism>